<dbReference type="PANTHER" id="PTHR37984">
    <property type="entry name" value="PROTEIN CBG26694"/>
    <property type="match status" value="1"/>
</dbReference>
<comment type="caution">
    <text evidence="3">The sequence shown here is derived from an EMBL/GenBank/DDBJ whole genome shotgun (WGS) entry which is preliminary data.</text>
</comment>
<dbReference type="AlphaFoldDB" id="A0A9Q3EQC8"/>
<evidence type="ECO:0000259" key="2">
    <source>
        <dbReference type="PROSITE" id="PS50994"/>
    </source>
</evidence>
<reference evidence="3" key="1">
    <citation type="submission" date="2021-03" db="EMBL/GenBank/DDBJ databases">
        <title>Draft genome sequence of rust myrtle Austropuccinia psidii MF-1, a brazilian biotype.</title>
        <authorList>
            <person name="Quecine M.C."/>
            <person name="Pachon D.M.R."/>
            <person name="Bonatelli M.L."/>
            <person name="Correr F.H."/>
            <person name="Franceschini L.M."/>
            <person name="Leite T.F."/>
            <person name="Margarido G.R.A."/>
            <person name="Almeida C.A."/>
            <person name="Ferrarezi J.A."/>
            <person name="Labate C.A."/>
        </authorList>
    </citation>
    <scope>NUCLEOTIDE SEQUENCE</scope>
    <source>
        <strain evidence="3">MF-1</strain>
    </source>
</reference>
<dbReference type="PROSITE" id="PS50994">
    <property type="entry name" value="INTEGRASE"/>
    <property type="match status" value="1"/>
</dbReference>
<organism evidence="3 4">
    <name type="scientific">Austropuccinia psidii MF-1</name>
    <dbReference type="NCBI Taxonomy" id="1389203"/>
    <lineage>
        <taxon>Eukaryota</taxon>
        <taxon>Fungi</taxon>
        <taxon>Dikarya</taxon>
        <taxon>Basidiomycota</taxon>
        <taxon>Pucciniomycotina</taxon>
        <taxon>Pucciniomycetes</taxon>
        <taxon>Pucciniales</taxon>
        <taxon>Sphaerophragmiaceae</taxon>
        <taxon>Austropuccinia</taxon>
    </lineage>
</organism>
<dbReference type="SUPFAM" id="SSF53098">
    <property type="entry name" value="Ribonuclease H-like"/>
    <property type="match status" value="1"/>
</dbReference>
<dbReference type="GO" id="GO:0015074">
    <property type="term" value="P:DNA integration"/>
    <property type="evidence" value="ECO:0007669"/>
    <property type="project" value="InterPro"/>
</dbReference>
<evidence type="ECO:0000256" key="1">
    <source>
        <dbReference type="ARBA" id="ARBA00022884"/>
    </source>
</evidence>
<dbReference type="PANTHER" id="PTHR37984:SF5">
    <property type="entry name" value="PROTEIN NYNRIN-LIKE"/>
    <property type="match status" value="1"/>
</dbReference>
<proteinExistence type="predicted"/>
<feature type="domain" description="Integrase catalytic" evidence="2">
    <location>
        <begin position="1"/>
        <end position="151"/>
    </location>
</feature>
<dbReference type="Gene3D" id="3.30.420.10">
    <property type="entry name" value="Ribonuclease H-like superfamily/Ribonuclease H"/>
    <property type="match status" value="1"/>
</dbReference>
<protein>
    <recommendedName>
        <fullName evidence="2">Integrase catalytic domain-containing protein</fullName>
    </recommendedName>
</protein>
<name>A0A9Q3EQC8_9BASI</name>
<dbReference type="Proteomes" id="UP000765509">
    <property type="component" value="Unassembled WGS sequence"/>
</dbReference>
<gene>
    <name evidence="3" type="ORF">O181_062778</name>
</gene>
<evidence type="ECO:0000313" key="3">
    <source>
        <dbReference type="EMBL" id="MBW0523063.1"/>
    </source>
</evidence>
<keyword evidence="1" id="KW-0694">RNA-binding</keyword>
<dbReference type="InterPro" id="IPR050951">
    <property type="entry name" value="Retrovirus_Pol_polyprotein"/>
</dbReference>
<dbReference type="InterPro" id="IPR012337">
    <property type="entry name" value="RNaseH-like_sf"/>
</dbReference>
<evidence type="ECO:0000313" key="4">
    <source>
        <dbReference type="Proteomes" id="UP000765509"/>
    </source>
</evidence>
<keyword evidence="4" id="KW-1185">Reference proteome</keyword>
<dbReference type="GO" id="GO:0003723">
    <property type="term" value="F:RNA binding"/>
    <property type="evidence" value="ECO:0007669"/>
    <property type="project" value="UniProtKB-KW"/>
</dbReference>
<accession>A0A9Q3EQC8</accession>
<dbReference type="GO" id="GO:0005634">
    <property type="term" value="C:nucleus"/>
    <property type="evidence" value="ECO:0007669"/>
    <property type="project" value="UniProtKB-ARBA"/>
</dbReference>
<dbReference type="InterPro" id="IPR036397">
    <property type="entry name" value="RNaseH_sf"/>
</dbReference>
<dbReference type="InterPro" id="IPR001584">
    <property type="entry name" value="Integrase_cat-core"/>
</dbReference>
<dbReference type="EMBL" id="AVOT02030011">
    <property type="protein sequence ID" value="MBW0523063.1"/>
    <property type="molecule type" value="Genomic_DNA"/>
</dbReference>
<sequence>MKKVTGLFLEGKEKDNACLVLVDSFSKSARFLPCNKEDTAMDTSLLFWNNIIATCGVAKIIISNRDPKFTSEFWTNLHDIPGTKIQFHTEYNSQTRGLAEMMIKTMEDIIRRFCAYGMEYKDHEGHIHNWVKLLPAIQLAYRTSHHSTTGK</sequence>